<accession>A0AA88U019</accession>
<keyword evidence="2" id="KW-0677">Repeat</keyword>
<evidence type="ECO:0000313" key="5">
    <source>
        <dbReference type="EMBL" id="KAK2966269.1"/>
    </source>
</evidence>
<evidence type="ECO:0000256" key="1">
    <source>
        <dbReference type="ARBA" id="ARBA00022614"/>
    </source>
</evidence>
<keyword evidence="6" id="KW-1185">Reference proteome</keyword>
<gene>
    <name evidence="5" type="ORF">RJ640_002790</name>
</gene>
<organism evidence="5 6">
    <name type="scientific">Escallonia rubra</name>
    <dbReference type="NCBI Taxonomy" id="112253"/>
    <lineage>
        <taxon>Eukaryota</taxon>
        <taxon>Viridiplantae</taxon>
        <taxon>Streptophyta</taxon>
        <taxon>Embryophyta</taxon>
        <taxon>Tracheophyta</taxon>
        <taxon>Spermatophyta</taxon>
        <taxon>Magnoliopsida</taxon>
        <taxon>eudicotyledons</taxon>
        <taxon>Gunneridae</taxon>
        <taxon>Pentapetalae</taxon>
        <taxon>asterids</taxon>
        <taxon>campanulids</taxon>
        <taxon>Escalloniales</taxon>
        <taxon>Escalloniaceae</taxon>
        <taxon>Escallonia</taxon>
    </lineage>
</organism>
<evidence type="ECO:0000256" key="3">
    <source>
        <dbReference type="SAM" id="MobiDB-lite"/>
    </source>
</evidence>
<evidence type="ECO:0000256" key="2">
    <source>
        <dbReference type="ARBA" id="ARBA00022737"/>
    </source>
</evidence>
<protein>
    <recommendedName>
        <fullName evidence="4">C-JID domain-containing protein</fullName>
    </recommendedName>
</protein>
<feature type="region of interest" description="Disordered" evidence="3">
    <location>
        <begin position="144"/>
        <end position="233"/>
    </location>
</feature>
<feature type="compositionally biased region" description="Polar residues" evidence="3">
    <location>
        <begin position="198"/>
        <end position="209"/>
    </location>
</feature>
<feature type="domain" description="C-JID" evidence="4">
    <location>
        <begin position="5"/>
        <end position="132"/>
    </location>
</feature>
<dbReference type="Pfam" id="PF20160">
    <property type="entry name" value="C-JID"/>
    <property type="match status" value="1"/>
</dbReference>
<dbReference type="InterPro" id="IPR045344">
    <property type="entry name" value="C-JID"/>
</dbReference>
<name>A0AA88U019_9ASTE</name>
<sequence>MERPNTGRSISFRLPPQWYNDNFLGFAIYAVARNFGQNLILVRARVVSNDNREGLCSFAHIFRIFTKEKIDLKHVFLVFLRFDEAWWPIFDEFHPNNCCLIEFLTWRSGLPPFRDEPWIDRGGVRLIYKKDVMVEDQMTVSPSNYHTQIRIRPNANSNENPLPLEASESGPSDTTATTEIKPPTPRPTTHPGAVYTAGQGSTLPHNNSPESRKHFASESDSCDEAAVENSKGEPARSILKRALDYLPSQLRLKRRRQ</sequence>
<dbReference type="EMBL" id="JAVXUO010003139">
    <property type="protein sequence ID" value="KAK2966269.1"/>
    <property type="molecule type" value="Genomic_DNA"/>
</dbReference>
<dbReference type="Proteomes" id="UP001187471">
    <property type="component" value="Unassembled WGS sequence"/>
</dbReference>
<feature type="compositionally biased region" description="Polar residues" evidence="3">
    <location>
        <begin position="169"/>
        <end position="178"/>
    </location>
</feature>
<dbReference type="AlphaFoldDB" id="A0AA88U019"/>
<reference evidence="5" key="1">
    <citation type="submission" date="2022-12" db="EMBL/GenBank/DDBJ databases">
        <title>Draft genome assemblies for two species of Escallonia (Escalloniales).</title>
        <authorList>
            <person name="Chanderbali A."/>
            <person name="Dervinis C."/>
            <person name="Anghel I."/>
            <person name="Soltis D."/>
            <person name="Soltis P."/>
            <person name="Zapata F."/>
        </authorList>
    </citation>
    <scope>NUCLEOTIDE SEQUENCE</scope>
    <source>
        <strain evidence="5">UCBG92.1500</strain>
        <tissue evidence="5">Leaf</tissue>
    </source>
</reference>
<keyword evidence="1" id="KW-0433">Leucine-rich repeat</keyword>
<evidence type="ECO:0000259" key="4">
    <source>
        <dbReference type="Pfam" id="PF20160"/>
    </source>
</evidence>
<comment type="caution">
    <text evidence="5">The sequence shown here is derived from an EMBL/GenBank/DDBJ whole genome shotgun (WGS) entry which is preliminary data.</text>
</comment>
<evidence type="ECO:0000313" key="6">
    <source>
        <dbReference type="Proteomes" id="UP001187471"/>
    </source>
</evidence>
<proteinExistence type="predicted"/>